<evidence type="ECO:0000313" key="2">
    <source>
        <dbReference type="Proteomes" id="UP000289859"/>
    </source>
</evidence>
<dbReference type="AlphaFoldDB" id="A0A4Q0NT70"/>
<protein>
    <submittedName>
        <fullName evidence="1">Uncharacterized protein</fullName>
    </submittedName>
</protein>
<gene>
    <name evidence="1" type="ORF">DSM02_3802</name>
</gene>
<evidence type="ECO:0000313" key="1">
    <source>
        <dbReference type="EMBL" id="RXG13008.1"/>
    </source>
</evidence>
<name>A0A4Q0NT70_9FLAO</name>
<comment type="caution">
    <text evidence="1">The sequence shown here is derived from an EMBL/GenBank/DDBJ whole genome shotgun (WGS) entry which is preliminary data.</text>
</comment>
<proteinExistence type="predicted"/>
<dbReference type="OrthoDB" id="4846903at2"/>
<dbReference type="EMBL" id="QOVK01000028">
    <property type="protein sequence ID" value="RXG13008.1"/>
    <property type="molecule type" value="Genomic_DNA"/>
</dbReference>
<keyword evidence="2" id="KW-1185">Reference proteome</keyword>
<reference evidence="1 2" key="1">
    <citation type="submission" date="2018-07" db="EMBL/GenBank/DDBJ databases">
        <title>Leeuwenhoekiella genomics.</title>
        <authorList>
            <person name="Tahon G."/>
            <person name="Willems A."/>
        </authorList>
    </citation>
    <scope>NUCLEOTIDE SEQUENCE [LARGE SCALE GENOMIC DNA]</scope>
    <source>
        <strain evidence="1 2">LMG 29608</strain>
    </source>
</reference>
<sequence length="501" mass="55496">MTNKNTTKGSIKKSTLQAGKIKFIDAIEPPLKAGEYTLEAVQEIQDISNDGKPLPTYNATREINVRGPQFSISQSLIHATYPAPLSVGGYAADLPHVVLTDFALPWSRPINYKTPSEDLETPWIGLLTLHPNEITKNTKPKIVTVQQLITPEDNIQGPVLDKSALSDQLNDQVTVIDLNFELFQKISPTIGDLKYLAHGREVNTDGKVMLGMDADGLFSLVIGNRLPAGDPENKVPVENQVFMVSYEGHENHLRNSLKPTADTIRLVVLYSYKFSQIPAASSFLGEMLALCDPGSGGVRLLQMPGDIKNITDDMARLAIDIGYTALQNDMRAGEEMTSWYRGPTVPAPTKRQEDLAYGTYLYSDHAIHYDPSTGIFDQSYASAWQLGRLLALSDGAFARTLFNWRNAYVLIAMQKAKQKNIDDNIKKLAGTFANDPRAIQDLDSSLKYSLVKSFTKQAWPMATSRKDKMLGTHLPGVLSKEEKLEIYNNGQDPLLVLLNKK</sequence>
<dbReference type="RefSeq" id="WP_128767003.1">
    <property type="nucleotide sequence ID" value="NZ_JBHUOO010000024.1"/>
</dbReference>
<accession>A0A4Q0NT70</accession>
<dbReference type="Proteomes" id="UP000289859">
    <property type="component" value="Unassembled WGS sequence"/>
</dbReference>
<organism evidence="1 2">
    <name type="scientific">Leeuwenhoekiella polynyae</name>
    <dbReference type="NCBI Taxonomy" id="1550906"/>
    <lineage>
        <taxon>Bacteria</taxon>
        <taxon>Pseudomonadati</taxon>
        <taxon>Bacteroidota</taxon>
        <taxon>Flavobacteriia</taxon>
        <taxon>Flavobacteriales</taxon>
        <taxon>Flavobacteriaceae</taxon>
        <taxon>Leeuwenhoekiella</taxon>
    </lineage>
</organism>